<protein>
    <submittedName>
        <fullName evidence="1">UPF0301 protein YqgE</fullName>
    </submittedName>
</protein>
<dbReference type="Gene3D" id="3.40.1740.10">
    <property type="entry name" value="VC0467-like"/>
    <property type="match status" value="1"/>
</dbReference>
<dbReference type="InterPro" id="IPR003774">
    <property type="entry name" value="AlgH-like"/>
</dbReference>
<evidence type="ECO:0000313" key="1">
    <source>
        <dbReference type="EMBL" id="VAX34911.1"/>
    </source>
</evidence>
<dbReference type="Pfam" id="PF02622">
    <property type="entry name" value="DUF179"/>
    <property type="match status" value="1"/>
</dbReference>
<accession>A0A3B1D7Y3</accession>
<dbReference type="PANTHER" id="PTHR31984:SF17">
    <property type="entry name" value="TRANSCRIPTIONAL REGULATOR"/>
    <property type="match status" value="1"/>
</dbReference>
<proteinExistence type="inferred from homology"/>
<dbReference type="PANTHER" id="PTHR31984">
    <property type="entry name" value="TRANSPORTER, PUTATIVE (DUF179)-RELATED"/>
    <property type="match status" value="1"/>
</dbReference>
<name>A0A3B1D7Y3_9ZZZZ</name>
<organism evidence="1">
    <name type="scientific">hydrothermal vent metagenome</name>
    <dbReference type="NCBI Taxonomy" id="652676"/>
    <lineage>
        <taxon>unclassified sequences</taxon>
        <taxon>metagenomes</taxon>
        <taxon>ecological metagenomes</taxon>
    </lineage>
</organism>
<sequence>MEDLLFKYKNEYPPAKGCLLISEPHLPDNNFERSVIFLCEHNEKGSFGLVLNKLSNHTLNQLVQNIEAELPVGIGGPVEHDTLHFLFRNTTEIEGSVNVGDNIYWGGNYNKIANLVNGGELEEDVLFFIGYSGWSEGQLEEEIERSSWIVFPDPSEQLVFNTRNNNLWKEVLKEMGGRFSVFANYPSDPRLN</sequence>
<dbReference type="AlphaFoldDB" id="A0A3B1D7Y3"/>
<dbReference type="HAMAP" id="MF_00758">
    <property type="entry name" value="UPF0301"/>
    <property type="match status" value="1"/>
</dbReference>
<dbReference type="SUPFAM" id="SSF143456">
    <property type="entry name" value="VC0467-like"/>
    <property type="match status" value="1"/>
</dbReference>
<dbReference type="EMBL" id="UOGJ01000016">
    <property type="protein sequence ID" value="VAX34911.1"/>
    <property type="molecule type" value="Genomic_DNA"/>
</dbReference>
<reference evidence="1" key="1">
    <citation type="submission" date="2018-06" db="EMBL/GenBank/DDBJ databases">
        <authorList>
            <person name="Zhirakovskaya E."/>
        </authorList>
    </citation>
    <scope>NUCLEOTIDE SEQUENCE</scope>
</reference>
<gene>
    <name evidence="1" type="ORF">MNBD_UNCLBAC01-466</name>
</gene>